<dbReference type="SUPFAM" id="SSF52540">
    <property type="entry name" value="P-loop containing nucleoside triphosphate hydrolases"/>
    <property type="match status" value="1"/>
</dbReference>
<dbReference type="RefSeq" id="WP_377831387.1">
    <property type="nucleotide sequence ID" value="NZ_JBHRSK010000002.1"/>
</dbReference>
<dbReference type="EMBL" id="JBHRSK010000002">
    <property type="protein sequence ID" value="MFC2966782.1"/>
    <property type="molecule type" value="Genomic_DNA"/>
</dbReference>
<proteinExistence type="predicted"/>
<comment type="caution">
    <text evidence="1">The sequence shown here is derived from an EMBL/GenBank/DDBJ whole genome shotgun (WGS) entry which is preliminary data.</text>
</comment>
<organism evidence="1 2">
    <name type="scientific">Acidimangrovimonas pyrenivorans</name>
    <dbReference type="NCBI Taxonomy" id="2030798"/>
    <lineage>
        <taxon>Bacteria</taxon>
        <taxon>Pseudomonadati</taxon>
        <taxon>Pseudomonadota</taxon>
        <taxon>Alphaproteobacteria</taxon>
        <taxon>Rhodobacterales</taxon>
        <taxon>Paracoccaceae</taxon>
        <taxon>Acidimangrovimonas</taxon>
    </lineage>
</organism>
<gene>
    <name evidence="1" type="ORF">ACFOES_01625</name>
</gene>
<dbReference type="Proteomes" id="UP001595443">
    <property type="component" value="Unassembled WGS sequence"/>
</dbReference>
<dbReference type="Gene3D" id="3.40.50.300">
    <property type="entry name" value="P-loop containing nucleotide triphosphate hydrolases"/>
    <property type="match status" value="1"/>
</dbReference>
<accession>A0ABV7AC26</accession>
<sequence>MPQQLTFDLPVREALGREDFFVSSANAVALATLDGWQDWPQGKMALIGARGAGKTHLAHVWAAEAGASIVSAADLTEAEAPALAAGAARVVVEDADAIAGDREAEVALFHLHNLVLASGGRLLLTAATAPNRWPLGLPDLASRMQATAVAALEPPDDALLSAVLLKLFADRQIAVAPNLIPYLAARIDRSFAAARDAVAQLDQQALAQSRPVTRALAAEVLDLGAEDAP</sequence>
<dbReference type="Gene3D" id="1.10.8.60">
    <property type="match status" value="1"/>
</dbReference>
<dbReference type="PANTHER" id="PTHR30050">
    <property type="entry name" value="CHROMOSOMAL REPLICATION INITIATOR PROTEIN DNAA"/>
    <property type="match status" value="1"/>
</dbReference>
<name>A0ABV7AC26_9RHOB</name>
<protein>
    <submittedName>
        <fullName evidence="1">Chromosomal replication initiator DnaA</fullName>
    </submittedName>
</protein>
<reference evidence="2" key="1">
    <citation type="journal article" date="2019" name="Int. J. Syst. Evol. Microbiol.">
        <title>The Global Catalogue of Microorganisms (GCM) 10K type strain sequencing project: providing services to taxonomists for standard genome sequencing and annotation.</title>
        <authorList>
            <consortium name="The Broad Institute Genomics Platform"/>
            <consortium name="The Broad Institute Genome Sequencing Center for Infectious Disease"/>
            <person name="Wu L."/>
            <person name="Ma J."/>
        </authorList>
    </citation>
    <scope>NUCLEOTIDE SEQUENCE [LARGE SCALE GENOMIC DNA]</scope>
    <source>
        <strain evidence="2">KCTC 62192</strain>
    </source>
</reference>
<keyword evidence="2" id="KW-1185">Reference proteome</keyword>
<evidence type="ECO:0000313" key="1">
    <source>
        <dbReference type="EMBL" id="MFC2966782.1"/>
    </source>
</evidence>
<dbReference type="InterPro" id="IPR027417">
    <property type="entry name" value="P-loop_NTPase"/>
</dbReference>
<evidence type="ECO:0000313" key="2">
    <source>
        <dbReference type="Proteomes" id="UP001595443"/>
    </source>
</evidence>
<dbReference type="PANTHER" id="PTHR30050:SF5">
    <property type="entry name" value="DNAA REGULATORY INACTIVATOR HDA"/>
    <property type="match status" value="1"/>
</dbReference>